<evidence type="ECO:0000256" key="3">
    <source>
        <dbReference type="SAM" id="Phobius"/>
    </source>
</evidence>
<sequence length="831" mass="88412">MSRADDASGDSILPQHKDPMSNRNPYAATSSEPRYEKPKKSRKGLWILLGLLLAVVIIVGAVLGGVLGSRASKRNGDNSNGHDNSNGSGSNGGGSSGGAHGTNFPTGTKGAASGNTGLPSLAFLGTNRAVETQTGANGQVYLPIATDTYMNPGYATGTFTSGLAAPTHVASPGTNGAWPADNFQASKSSIRPHPRIIAPQYKWDALKNGLIAGDPYLSFWNATIVANATKLLGGATVAYEVDGGLDGSGILDVAREIKLRIKNLGYAWKITGNTAFVDQAWAELNNAATGANFGANDNTRWNPQGHFLDTAEMTSAFAIGYDWMFDAWTDAQKTTIRTAILNNGLQWGLNALTQSVGYNWWTGVAPGKGNTLIDGNWNCVCNGGLILGALAIVDEDSSNTASQILSLAPASSQANCFQGAYNDGTWAETANYWYFATTGAAEMVSALTTAYGDDGGLANSNPGWSLTSLFHIYVTGMTSLFNYGDHGPNKFSTTANSLLLWGSLFSRPLYTLFQRDRYDASEPFSMFWYDPTVEGAWWNGLAIDANFNDTRGAWATARTSWTDNSGAFWAIKSSELLNHQTHGDLDCGDFVIDALGQRWAGEFGSGQYLSPNYFSNETQTSERWSYYRKRTEGQNTILLNYSNQLVSAKPVNTFGSTGTTQGAAPSLEIQQSDSAFFVTDMSSAYPSSAKRGIRFVNGRKQILLQDEIAAPTGQDVMWRMHTNATVTVSGDGTSASLALGGQTLVANIVQAQPAGLKFSTQKATPLSQDSPAGIVDPVPAPGNDPVTVLVIDNTGGGQTNIQVLFTPQWPGEQLGTSVNNVALDQWNLGSH</sequence>
<evidence type="ECO:0000256" key="2">
    <source>
        <dbReference type="SAM" id="MobiDB-lite"/>
    </source>
</evidence>
<dbReference type="AlphaFoldDB" id="A0AAF0Y280"/>
<gene>
    <name evidence="5" type="ORF">LOC62_02G002254</name>
</gene>
<accession>A0AAF0Y280</accession>
<evidence type="ECO:0000256" key="1">
    <source>
        <dbReference type="ARBA" id="ARBA00004196"/>
    </source>
</evidence>
<reference evidence="5" key="1">
    <citation type="submission" date="2023-10" db="EMBL/GenBank/DDBJ databases">
        <authorList>
            <person name="Noh H."/>
        </authorList>
    </citation>
    <scope>NUCLEOTIDE SEQUENCE</scope>
    <source>
        <strain evidence="5">DUCC4014</strain>
    </source>
</reference>
<dbReference type="Gene3D" id="2.70.98.70">
    <property type="match status" value="1"/>
</dbReference>
<feature type="transmembrane region" description="Helical" evidence="3">
    <location>
        <begin position="44"/>
        <end position="67"/>
    </location>
</feature>
<proteinExistence type="predicted"/>
<feature type="domain" description="Heparinase II/III-like C-terminal" evidence="4">
    <location>
        <begin position="579"/>
        <end position="742"/>
    </location>
</feature>
<dbReference type="Gene3D" id="1.50.10.100">
    <property type="entry name" value="Chondroitin AC/alginate lyase"/>
    <property type="match status" value="1"/>
</dbReference>
<dbReference type="PANTHER" id="PTHR38045">
    <property type="entry name" value="CHROMOSOME 1, WHOLE GENOME SHOTGUN SEQUENCE"/>
    <property type="match status" value="1"/>
</dbReference>
<keyword evidence="3" id="KW-0812">Transmembrane</keyword>
<comment type="subcellular location">
    <subcellularLocation>
        <location evidence="1">Cell envelope</location>
    </subcellularLocation>
</comment>
<keyword evidence="3" id="KW-0472">Membrane</keyword>
<dbReference type="Pfam" id="PF07940">
    <property type="entry name" value="Hepar_II_III_C"/>
    <property type="match status" value="1"/>
</dbReference>
<feature type="region of interest" description="Disordered" evidence="2">
    <location>
        <begin position="71"/>
        <end position="112"/>
    </location>
</feature>
<dbReference type="InterPro" id="IPR012480">
    <property type="entry name" value="Hepar_II_III_C"/>
</dbReference>
<evidence type="ECO:0000259" key="4">
    <source>
        <dbReference type="Pfam" id="PF07940"/>
    </source>
</evidence>
<feature type="compositionally biased region" description="Polar residues" evidence="2">
    <location>
        <begin position="21"/>
        <end position="32"/>
    </location>
</feature>
<dbReference type="InterPro" id="IPR008929">
    <property type="entry name" value="Chondroitin_lyas"/>
</dbReference>
<feature type="compositionally biased region" description="Gly residues" evidence="2">
    <location>
        <begin position="89"/>
        <end position="100"/>
    </location>
</feature>
<dbReference type="GeneID" id="87805502"/>
<keyword evidence="3" id="KW-1133">Transmembrane helix</keyword>
<dbReference type="Proteomes" id="UP000827549">
    <property type="component" value="Chromosome 2"/>
</dbReference>
<keyword evidence="6" id="KW-1185">Reference proteome</keyword>
<feature type="compositionally biased region" description="Low complexity" evidence="2">
    <location>
        <begin position="77"/>
        <end position="88"/>
    </location>
</feature>
<protein>
    <recommendedName>
        <fullName evidence="4">Heparinase II/III-like C-terminal domain-containing protein</fullName>
    </recommendedName>
</protein>
<dbReference type="GO" id="GO:0016829">
    <property type="term" value="F:lyase activity"/>
    <property type="evidence" value="ECO:0007669"/>
    <property type="project" value="InterPro"/>
</dbReference>
<dbReference type="PANTHER" id="PTHR38045:SF1">
    <property type="entry name" value="HEPARINASE II_III-LIKE PROTEIN"/>
    <property type="match status" value="1"/>
</dbReference>
<feature type="region of interest" description="Disordered" evidence="2">
    <location>
        <begin position="1"/>
        <end position="38"/>
    </location>
</feature>
<name>A0AAF0Y280_9TREE</name>
<organism evidence="5 6">
    <name type="scientific">Vanrija pseudolonga</name>
    <dbReference type="NCBI Taxonomy" id="143232"/>
    <lineage>
        <taxon>Eukaryota</taxon>
        <taxon>Fungi</taxon>
        <taxon>Dikarya</taxon>
        <taxon>Basidiomycota</taxon>
        <taxon>Agaricomycotina</taxon>
        <taxon>Tremellomycetes</taxon>
        <taxon>Trichosporonales</taxon>
        <taxon>Trichosporonaceae</taxon>
        <taxon>Vanrija</taxon>
    </lineage>
</organism>
<dbReference type="RefSeq" id="XP_062624747.1">
    <property type="nucleotide sequence ID" value="XM_062768763.1"/>
</dbReference>
<dbReference type="SUPFAM" id="SSF48230">
    <property type="entry name" value="Chondroitin AC/alginate lyase"/>
    <property type="match status" value="1"/>
</dbReference>
<evidence type="ECO:0000313" key="6">
    <source>
        <dbReference type="Proteomes" id="UP000827549"/>
    </source>
</evidence>
<dbReference type="EMBL" id="CP086715">
    <property type="protein sequence ID" value="WOO78715.1"/>
    <property type="molecule type" value="Genomic_DNA"/>
</dbReference>
<evidence type="ECO:0000313" key="5">
    <source>
        <dbReference type="EMBL" id="WOO78715.1"/>
    </source>
</evidence>